<accession>A0A8X8K1P6</accession>
<comment type="caution">
    <text evidence="1">The sequence shown here is derived from an EMBL/GenBank/DDBJ whole genome shotgun (WGS) entry which is preliminary data.</text>
</comment>
<proteinExistence type="predicted"/>
<keyword evidence="2" id="KW-1185">Reference proteome</keyword>
<dbReference type="EMBL" id="JACSQS010000004">
    <property type="protein sequence ID" value="MBD7953664.1"/>
    <property type="molecule type" value="Genomic_DNA"/>
</dbReference>
<evidence type="ECO:0000313" key="1">
    <source>
        <dbReference type="EMBL" id="MBD7953664.1"/>
    </source>
</evidence>
<gene>
    <name evidence="1" type="ORF">H9654_05520</name>
</gene>
<sequence length="114" mass="12516">MPMTTYYISLPDPAKARGSDTELAFTAHGAEGFAEQLQAALANPTLFEKWKAKQSDPDAVPEQWGVTDPAASVTGSQDDLQIKLEARTTIKGEILKERLRLLAGPHWTLHDVRS</sequence>
<organism evidence="1 2">
    <name type="scientific">Stenotrophomonas lacuserhaii</name>
    <dbReference type="NCBI Taxonomy" id="2760084"/>
    <lineage>
        <taxon>Bacteria</taxon>
        <taxon>Pseudomonadati</taxon>
        <taxon>Pseudomonadota</taxon>
        <taxon>Gammaproteobacteria</taxon>
        <taxon>Lysobacterales</taxon>
        <taxon>Lysobacteraceae</taxon>
        <taxon>Stenotrophomonas</taxon>
    </lineage>
</organism>
<evidence type="ECO:0000313" key="2">
    <source>
        <dbReference type="Proteomes" id="UP000636938"/>
    </source>
</evidence>
<dbReference type="RefSeq" id="WP_191769661.1">
    <property type="nucleotide sequence ID" value="NZ_JACSQS010000004.1"/>
</dbReference>
<name>A0A8X8K1P6_9GAMM</name>
<protein>
    <submittedName>
        <fullName evidence="1">Uncharacterized protein</fullName>
    </submittedName>
</protein>
<dbReference type="Proteomes" id="UP000636938">
    <property type="component" value="Unassembled WGS sequence"/>
</dbReference>
<dbReference type="AlphaFoldDB" id="A0A8X8K1P6"/>
<reference evidence="1 2" key="1">
    <citation type="submission" date="2020-08" db="EMBL/GenBank/DDBJ databases">
        <title>A Genomic Blueprint of the Chicken Gut Microbiome.</title>
        <authorList>
            <person name="Gilroy R."/>
            <person name="Ravi A."/>
            <person name="Getino M."/>
            <person name="Pursley I."/>
            <person name="Horton D.L."/>
            <person name="Alikhan N.-F."/>
            <person name="Baker D."/>
            <person name="Gharbi K."/>
            <person name="Hall N."/>
            <person name="Watson M."/>
            <person name="Adriaenssens E.M."/>
            <person name="Foster-Nyarko E."/>
            <person name="Jarju S."/>
            <person name="Secka A."/>
            <person name="Antonio M."/>
            <person name="Oren A."/>
            <person name="Chaudhuri R."/>
            <person name="La Ragione R.M."/>
            <person name="Hildebrand F."/>
            <person name="Pallen M.J."/>
        </authorList>
    </citation>
    <scope>NUCLEOTIDE SEQUENCE [LARGE SCALE GENOMIC DNA]</scope>
    <source>
        <strain evidence="1 2">Sa5BUN4</strain>
    </source>
</reference>